<keyword evidence="3" id="KW-1185">Reference proteome</keyword>
<reference evidence="2 3" key="1">
    <citation type="journal article" date="2014" name="Genome Biol. Evol.">
        <title>The secreted proteins of Achlya hypogyna and Thraustotheca clavata identify the ancestral oomycete secretome and reveal gene acquisitions by horizontal gene transfer.</title>
        <authorList>
            <person name="Misner I."/>
            <person name="Blouin N."/>
            <person name="Leonard G."/>
            <person name="Richards T.A."/>
            <person name="Lane C.E."/>
        </authorList>
    </citation>
    <scope>NUCLEOTIDE SEQUENCE [LARGE SCALE GENOMIC DNA]</scope>
    <source>
        <strain evidence="2 3">ATCC 48635</strain>
    </source>
</reference>
<accession>A0A1V9YQ79</accession>
<gene>
    <name evidence="2" type="ORF">ACHHYP_07971</name>
</gene>
<dbReference type="Proteomes" id="UP000243579">
    <property type="component" value="Unassembled WGS sequence"/>
</dbReference>
<proteinExistence type="predicted"/>
<dbReference type="Gene3D" id="2.100.10.30">
    <property type="entry name" value="Jacalin-like lectin domain"/>
    <property type="match status" value="2"/>
</dbReference>
<dbReference type="InterPro" id="IPR036404">
    <property type="entry name" value="Jacalin-like_lectin_dom_sf"/>
</dbReference>
<feature type="domain" description="Jacalin-type lectin" evidence="1">
    <location>
        <begin position="325"/>
        <end position="465"/>
    </location>
</feature>
<dbReference type="PANTHER" id="PTHR21054:SF2">
    <property type="entry name" value="MIP04191P"/>
    <property type="match status" value="1"/>
</dbReference>
<evidence type="ECO:0000259" key="1">
    <source>
        <dbReference type="PROSITE" id="PS51752"/>
    </source>
</evidence>
<organism evidence="2 3">
    <name type="scientific">Achlya hypogyna</name>
    <name type="common">Oomycete</name>
    <name type="synonym">Protoachlya hypogyna</name>
    <dbReference type="NCBI Taxonomy" id="1202772"/>
    <lineage>
        <taxon>Eukaryota</taxon>
        <taxon>Sar</taxon>
        <taxon>Stramenopiles</taxon>
        <taxon>Oomycota</taxon>
        <taxon>Saprolegniomycetes</taxon>
        <taxon>Saprolegniales</taxon>
        <taxon>Achlyaceae</taxon>
        <taxon>Achlya</taxon>
    </lineage>
</organism>
<dbReference type="PROSITE" id="PS51752">
    <property type="entry name" value="JACALIN_LECTIN"/>
    <property type="match status" value="2"/>
</dbReference>
<feature type="domain" description="Jacalin-type lectin" evidence="1">
    <location>
        <begin position="509"/>
        <end position="651"/>
    </location>
</feature>
<sequence length="874" mass="91625">MSTEEASIEITSSDIAQFPLALLEGRFHCNWELPDNVLAEIYVDDQATSWPVTHDGRFVALLPLPSLGQHEVCINIAETYHITSVNYSPVANTHGVRVYLVGDASATGKARLFASLLQTTYGKLGAAFALEQDAQGQPVVRVLQGTDIDAALNKQADYAPTVSTTKHLVLVDGASSGVCADRHASVVVLTLPGISSWPDRVGELVKSFLDSTAYGAALSDAMHQLGHAFGLGHTRDGLMALPATSHAIPRLLSVYESVPGGRVPPYTKAFPDGKLFVDYSGVRAVDGPADAHWHAVSALRLQKSAFVAPQAAAAACAAPKVLWPGDVRGPVGIGGATPFGLDARGRCDVAGFLLHSDSSHVHAIEMLSQGALNDLLFAGLSAGGTQDMFLLMDGEYINRLDVAVSNKGLTIAAVRFHTNLRTSRYFGGRGGGFETLRPPQGHHFYALFGAASADGVGSLGAFYAPVPVSVPRPTTAALAAVATTAPAAASMADTLLQQFGSLFSTPPPALASVASGSFATVGLGASDGDQDPFATPKGIGAVVITCTDAIVALATLSVAEYRAKSHDGYYCADDEHVLSLVPNEVIVQVDVRASEWVHALRFHTNRRVSPWFGGADGVESHFVCPADACVTGFYGSHGRRYLGTLGAYFGPPPPPEPMAPVMLPAPPTTPAPIVDRVLHGVVVDVADGRLAARSVHEATDADALAPSQALFRLAPGEALVQVDVARDADHAVVGLCLHTQRRCSRWFGRITDVYERLPAPEAEAVHSLVLAGNDICLTFAPRAACLAHDAGDTGPSADHVEVQCAGGHFMAVLLKMAAGDLIAEAVLSDGTPGQPTSMYYPMEILEAKAGGSLKDYCLEVVDDAGQATRVRCPL</sequence>
<name>A0A1V9YQ79_ACHHY</name>
<dbReference type="InterPro" id="IPR053002">
    <property type="entry name" value="Metalloproteinase_M10B"/>
</dbReference>
<evidence type="ECO:0000313" key="3">
    <source>
        <dbReference type="Proteomes" id="UP000243579"/>
    </source>
</evidence>
<dbReference type="Pfam" id="PF01419">
    <property type="entry name" value="Jacalin"/>
    <property type="match status" value="2"/>
</dbReference>
<dbReference type="AlphaFoldDB" id="A0A1V9YQ79"/>
<dbReference type="SUPFAM" id="SSF51101">
    <property type="entry name" value="Mannose-binding lectins"/>
    <property type="match status" value="2"/>
</dbReference>
<comment type="caution">
    <text evidence="2">The sequence shown here is derived from an EMBL/GenBank/DDBJ whole genome shotgun (WGS) entry which is preliminary data.</text>
</comment>
<dbReference type="InterPro" id="IPR001229">
    <property type="entry name" value="Jacalin-like_lectin_dom"/>
</dbReference>
<dbReference type="PANTHER" id="PTHR21054">
    <property type="entry name" value="ZINC METALLOPROTEINASE-RELATED"/>
    <property type="match status" value="1"/>
</dbReference>
<dbReference type="EMBL" id="JNBR01001422">
    <property type="protein sequence ID" value="OQR87831.1"/>
    <property type="molecule type" value="Genomic_DNA"/>
</dbReference>
<dbReference type="SMART" id="SM00915">
    <property type="entry name" value="Jacalin"/>
    <property type="match status" value="1"/>
</dbReference>
<dbReference type="OrthoDB" id="74460at2759"/>
<protein>
    <recommendedName>
        <fullName evidence="1">Jacalin-type lectin domain-containing protein</fullName>
    </recommendedName>
</protein>
<evidence type="ECO:0000313" key="2">
    <source>
        <dbReference type="EMBL" id="OQR87831.1"/>
    </source>
</evidence>